<keyword evidence="3 5" id="KW-0949">S-adenosyl-L-methionine</keyword>
<evidence type="ECO:0000313" key="9">
    <source>
        <dbReference type="Proteomes" id="UP000053029"/>
    </source>
</evidence>
<dbReference type="InterPro" id="IPR023267">
    <property type="entry name" value="RCMT"/>
</dbReference>
<comment type="similarity">
    <text evidence="5">Belongs to the class I-like SAM-binding methyltransferase superfamily. RsmB/NOP family.</text>
</comment>
<feature type="binding site" evidence="5">
    <location>
        <begin position="243"/>
        <end position="249"/>
    </location>
    <ligand>
        <name>S-adenosyl-L-methionine</name>
        <dbReference type="ChEBI" id="CHEBI:59789"/>
    </ligand>
</feature>
<feature type="region of interest" description="Disordered" evidence="6">
    <location>
        <begin position="333"/>
        <end position="376"/>
    </location>
</feature>
<dbReference type="STRING" id="1442368.A0A0D2FEB6"/>
<protein>
    <recommendedName>
        <fullName evidence="7">SAM-dependent MTase RsmB/NOP-type domain-containing protein</fullName>
    </recommendedName>
</protein>
<accession>A0A0D2FEB6</accession>
<dbReference type="InterPro" id="IPR049561">
    <property type="entry name" value="NSUN5_7_fdxn-like"/>
</dbReference>
<organism evidence="8 9">
    <name type="scientific">Fonsecaea pedrosoi CBS 271.37</name>
    <dbReference type="NCBI Taxonomy" id="1442368"/>
    <lineage>
        <taxon>Eukaryota</taxon>
        <taxon>Fungi</taxon>
        <taxon>Dikarya</taxon>
        <taxon>Ascomycota</taxon>
        <taxon>Pezizomycotina</taxon>
        <taxon>Eurotiomycetes</taxon>
        <taxon>Chaetothyriomycetidae</taxon>
        <taxon>Chaetothyriales</taxon>
        <taxon>Herpotrichiellaceae</taxon>
        <taxon>Fonsecaea</taxon>
    </lineage>
</organism>
<dbReference type="SUPFAM" id="SSF53335">
    <property type="entry name" value="S-adenosyl-L-methionine-dependent methyltransferases"/>
    <property type="match status" value="1"/>
</dbReference>
<feature type="active site" description="Nucleophile" evidence="5">
    <location>
        <position position="416"/>
    </location>
</feature>
<dbReference type="InterPro" id="IPR048889">
    <property type="entry name" value="NSUN5_RCM1_N"/>
</dbReference>
<dbReference type="GO" id="GO:0003723">
    <property type="term" value="F:RNA binding"/>
    <property type="evidence" value="ECO:0007669"/>
    <property type="project" value="UniProtKB-UniRule"/>
</dbReference>
<dbReference type="EMBL" id="KN846969">
    <property type="protein sequence ID" value="KIW84952.1"/>
    <property type="molecule type" value="Genomic_DNA"/>
</dbReference>
<feature type="domain" description="SAM-dependent MTase RsmB/NOP-type" evidence="7">
    <location>
        <begin position="132"/>
        <end position="504"/>
    </location>
</feature>
<keyword evidence="9" id="KW-1185">Reference proteome</keyword>
<feature type="binding site" evidence="5">
    <location>
        <position position="299"/>
    </location>
    <ligand>
        <name>S-adenosyl-L-methionine</name>
        <dbReference type="ChEBI" id="CHEBI:59789"/>
    </ligand>
</feature>
<reference evidence="8 9" key="1">
    <citation type="submission" date="2015-01" db="EMBL/GenBank/DDBJ databases">
        <title>The Genome Sequence of Fonsecaea pedrosoi CBS 271.37.</title>
        <authorList>
            <consortium name="The Broad Institute Genomics Platform"/>
            <person name="Cuomo C."/>
            <person name="de Hoog S."/>
            <person name="Gorbushina A."/>
            <person name="Stielow B."/>
            <person name="Teixiera M."/>
            <person name="Abouelleil A."/>
            <person name="Chapman S.B."/>
            <person name="Priest M."/>
            <person name="Young S.K."/>
            <person name="Wortman J."/>
            <person name="Nusbaum C."/>
            <person name="Birren B."/>
        </authorList>
    </citation>
    <scope>NUCLEOTIDE SEQUENCE [LARGE SCALE GENOMIC DNA]</scope>
    <source>
        <strain evidence="8 9">CBS 271.37</strain>
    </source>
</reference>
<dbReference type="PROSITE" id="PS51686">
    <property type="entry name" value="SAM_MT_RSMB_NOP"/>
    <property type="match status" value="1"/>
</dbReference>
<evidence type="ECO:0000256" key="5">
    <source>
        <dbReference type="PROSITE-ProRule" id="PRU01023"/>
    </source>
</evidence>
<dbReference type="InterPro" id="IPR049560">
    <property type="entry name" value="MeTrfase_RsmB-F_NOP2_cat"/>
</dbReference>
<sequence length="530" mass="58619">MSLYRDAETVLTASAQEGSLKSRIYGNKQGLKSKPAHIYALISETTKYDHFIKEVVDNADLLAREPKLTPILSLLLVHDHFFSKKGLAAPSAHPLRQAIERNKARLQAEFTKARLRRRCATLDELRSSLVAERPRATRSQPRWVRINTLKTSLTQELGTTFEGYQTVPTITEVTNSLATEKVLVVDRHVTDLIALPPEADVTQTHAYRTGKLILQDKASCFPAYLLVGERDCGSDIGDCIDACAAPGNKTSHLAALLVKNGKVESSVFACERDANRSQTLLRMMQKSGSNAVIVQPSCDFLTLDPRDSKYREVTHLLLDPSCSGSGIVGREDIPSLALPVNPTSEKKNSAASEKSSRKRKRDHDHTETVHNATEAEETKDIVSDSIRLLKLSNLQTRIAEHALSFPAATRVTYSTCSVHVQENEAVVSRVLQSGVAKEGKWRLLRRAEQASGMRDWAHRGMTMSEEEENSGSALSDEDREACIRCYPGDNEGTMGFFVCCFVRSPSGTTQRSAEAIDTRNGEESWEGFSD</sequence>
<evidence type="ECO:0000313" key="8">
    <source>
        <dbReference type="EMBL" id="KIW84952.1"/>
    </source>
</evidence>
<evidence type="ECO:0000256" key="1">
    <source>
        <dbReference type="ARBA" id="ARBA00022603"/>
    </source>
</evidence>
<feature type="region of interest" description="Disordered" evidence="6">
    <location>
        <begin position="507"/>
        <end position="530"/>
    </location>
</feature>
<keyword evidence="2 5" id="KW-0808">Transferase</keyword>
<dbReference type="GO" id="GO:0070475">
    <property type="term" value="P:rRNA base methylation"/>
    <property type="evidence" value="ECO:0007669"/>
    <property type="project" value="TreeGrafter"/>
</dbReference>
<dbReference type="Proteomes" id="UP000053029">
    <property type="component" value="Unassembled WGS sequence"/>
</dbReference>
<dbReference type="GeneID" id="25299830"/>
<dbReference type="Pfam" id="PF21153">
    <property type="entry name" value="NSUN5_N"/>
    <property type="match status" value="1"/>
</dbReference>
<evidence type="ECO:0000256" key="4">
    <source>
        <dbReference type="ARBA" id="ARBA00022884"/>
    </source>
</evidence>
<feature type="binding site" evidence="5">
    <location>
        <position position="271"/>
    </location>
    <ligand>
        <name>S-adenosyl-L-methionine</name>
        <dbReference type="ChEBI" id="CHEBI:59789"/>
    </ligand>
</feature>
<dbReference type="PANTHER" id="PTHR22807">
    <property type="entry name" value="NOP2 YEAST -RELATED NOL1/NOP2/FMU SUN DOMAIN-CONTAINING"/>
    <property type="match status" value="1"/>
</dbReference>
<evidence type="ECO:0000256" key="3">
    <source>
        <dbReference type="ARBA" id="ARBA00022691"/>
    </source>
</evidence>
<dbReference type="PRINTS" id="PR02008">
    <property type="entry name" value="RCMTFAMILY"/>
</dbReference>
<dbReference type="AlphaFoldDB" id="A0A0D2FEB6"/>
<proteinExistence type="inferred from homology"/>
<dbReference type="PANTHER" id="PTHR22807:SF4">
    <property type="entry name" value="28S RRNA (CYTOSINE-C(5))-METHYLTRANSFERASE"/>
    <property type="match status" value="1"/>
</dbReference>
<keyword evidence="4 5" id="KW-0694">RNA-binding</keyword>
<dbReference type="GO" id="GO:0005730">
    <property type="term" value="C:nucleolus"/>
    <property type="evidence" value="ECO:0007669"/>
    <property type="project" value="TreeGrafter"/>
</dbReference>
<dbReference type="Gene3D" id="3.30.70.1170">
    <property type="entry name" value="Sun protein, domain 3"/>
    <property type="match status" value="1"/>
</dbReference>
<evidence type="ECO:0000256" key="6">
    <source>
        <dbReference type="SAM" id="MobiDB-lite"/>
    </source>
</evidence>
<dbReference type="InterPro" id="IPR001678">
    <property type="entry name" value="MeTrfase_RsmB-F_NOP2_dom"/>
</dbReference>
<dbReference type="HOGENOM" id="CLU_005316_7_4_1"/>
<keyword evidence="1 5" id="KW-0489">Methyltransferase</keyword>
<dbReference type="OrthoDB" id="435282at2759"/>
<dbReference type="Gene3D" id="3.40.50.150">
    <property type="entry name" value="Vaccinia Virus protein VP39"/>
    <property type="match status" value="1"/>
</dbReference>
<gene>
    <name evidence="8" type="ORF">Z517_00340</name>
</gene>
<dbReference type="Pfam" id="PF01189">
    <property type="entry name" value="Methyltr_RsmB-F"/>
    <property type="match status" value="1"/>
</dbReference>
<evidence type="ECO:0000256" key="2">
    <source>
        <dbReference type="ARBA" id="ARBA00022679"/>
    </source>
</evidence>
<feature type="binding site" evidence="5">
    <location>
        <position position="319"/>
    </location>
    <ligand>
        <name>S-adenosyl-L-methionine</name>
        <dbReference type="ChEBI" id="CHEBI:59789"/>
    </ligand>
</feature>
<dbReference type="InterPro" id="IPR029063">
    <property type="entry name" value="SAM-dependent_MTases_sf"/>
</dbReference>
<dbReference type="RefSeq" id="XP_013288760.1">
    <property type="nucleotide sequence ID" value="XM_013433306.1"/>
</dbReference>
<dbReference type="Pfam" id="PF21148">
    <property type="entry name" value="NSUN5_fdxn-like"/>
    <property type="match status" value="1"/>
</dbReference>
<dbReference type="VEuPathDB" id="FungiDB:Z517_00340"/>
<evidence type="ECO:0000259" key="7">
    <source>
        <dbReference type="PROSITE" id="PS51686"/>
    </source>
</evidence>
<name>A0A0D2FEB6_9EURO</name>
<dbReference type="GO" id="GO:0008173">
    <property type="term" value="F:RNA methyltransferase activity"/>
    <property type="evidence" value="ECO:0007669"/>
    <property type="project" value="InterPro"/>
</dbReference>